<dbReference type="GO" id="GO:0005737">
    <property type="term" value="C:cytoplasm"/>
    <property type="evidence" value="ECO:0007669"/>
    <property type="project" value="TreeGrafter"/>
</dbReference>
<sequence length="383" mass="43710">MSQTLIDERKLGTEQVQVRVVDSDVHPYPRRGELAPFIPGKFRKLFAARGEGVGNSVFYDPPDYAHASAMRVDSFPADGEFAGTDPHLTFRQLIMESGSDIAILGPLNSSGGQTEEETHALAVATNLWQDNCWLDSENNWHQRYRGSIVAAIDAPDLAAREIEQWAGHPYMAQVLINAEMRPAWGDPRYNPVWEAATRHNLPVACHLGRGQHNELPMSPVGFLSYNHDFMVTYSLLAANQVMSLVFDGVFDRFPTLRIVFIEHAYSWILPLMWRMDAIYAARGPENGLKRKPSEYVKDHIWFTTQPLDFPEDKLELTNALEWMEADKILLFSSDYPHWTFDEPRWVAKHIPERMRERIMFQNSIDVFNLPSTVPALPGQVRAF</sequence>
<dbReference type="GO" id="GO:0019748">
    <property type="term" value="P:secondary metabolic process"/>
    <property type="evidence" value="ECO:0007669"/>
    <property type="project" value="TreeGrafter"/>
</dbReference>
<dbReference type="Pfam" id="PF04909">
    <property type="entry name" value="Amidohydro_2"/>
    <property type="match status" value="1"/>
</dbReference>
<proteinExistence type="predicted"/>
<dbReference type="Gene3D" id="3.20.20.140">
    <property type="entry name" value="Metal-dependent hydrolases"/>
    <property type="match status" value="1"/>
</dbReference>
<dbReference type="RefSeq" id="WP_133802270.1">
    <property type="nucleotide sequence ID" value="NZ_SNWQ01000011.1"/>
</dbReference>
<dbReference type="Proteomes" id="UP000295388">
    <property type="component" value="Unassembled WGS sequence"/>
</dbReference>
<evidence type="ECO:0000313" key="3">
    <source>
        <dbReference type="EMBL" id="TDO46403.1"/>
    </source>
</evidence>
<reference evidence="3 4" key="1">
    <citation type="submission" date="2019-03" db="EMBL/GenBank/DDBJ databases">
        <title>Genomic Encyclopedia of Type Strains, Phase III (KMG-III): the genomes of soil and plant-associated and newly described type strains.</title>
        <authorList>
            <person name="Whitman W."/>
        </authorList>
    </citation>
    <scope>NUCLEOTIDE SEQUENCE [LARGE SCALE GENOMIC DNA]</scope>
    <source>
        <strain evidence="3 4">VKM Ac-2527</strain>
    </source>
</reference>
<dbReference type="OrthoDB" id="8673349at2"/>
<dbReference type="EMBL" id="SNWQ01000011">
    <property type="protein sequence ID" value="TDO46403.1"/>
    <property type="molecule type" value="Genomic_DNA"/>
</dbReference>
<dbReference type="PANTHER" id="PTHR21240:SF28">
    <property type="entry name" value="ISO-OROTATE DECARBOXYLASE (EUROFUNG)"/>
    <property type="match status" value="1"/>
</dbReference>
<evidence type="ECO:0000259" key="2">
    <source>
        <dbReference type="Pfam" id="PF04909"/>
    </source>
</evidence>
<name>A0A4R6K9N6_9ACTN</name>
<dbReference type="GO" id="GO:0016831">
    <property type="term" value="F:carboxy-lyase activity"/>
    <property type="evidence" value="ECO:0007669"/>
    <property type="project" value="InterPro"/>
</dbReference>
<evidence type="ECO:0000313" key="4">
    <source>
        <dbReference type="Proteomes" id="UP000295388"/>
    </source>
</evidence>
<keyword evidence="3" id="KW-0378">Hydrolase</keyword>
<dbReference type="SUPFAM" id="SSF51556">
    <property type="entry name" value="Metallo-dependent hydrolases"/>
    <property type="match status" value="1"/>
</dbReference>
<feature type="domain" description="Amidohydrolase-related" evidence="2">
    <location>
        <begin position="129"/>
        <end position="369"/>
    </location>
</feature>
<dbReference type="GO" id="GO:0016787">
    <property type="term" value="F:hydrolase activity"/>
    <property type="evidence" value="ECO:0007669"/>
    <property type="project" value="UniProtKB-KW"/>
</dbReference>
<dbReference type="PANTHER" id="PTHR21240">
    <property type="entry name" value="2-AMINO-3-CARBOXYLMUCONATE-6-SEMIALDEHYDE DECARBOXYLASE"/>
    <property type="match status" value="1"/>
</dbReference>
<dbReference type="AlphaFoldDB" id="A0A4R6K9N6"/>
<comment type="caution">
    <text evidence="3">The sequence shown here is derived from an EMBL/GenBank/DDBJ whole genome shotgun (WGS) entry which is preliminary data.</text>
</comment>
<dbReference type="InterPro" id="IPR032466">
    <property type="entry name" value="Metal_Hydrolase"/>
</dbReference>
<keyword evidence="4" id="KW-1185">Reference proteome</keyword>
<accession>A0A4R6K9N6</accession>
<dbReference type="InterPro" id="IPR006680">
    <property type="entry name" value="Amidohydro-rel"/>
</dbReference>
<protein>
    <submittedName>
        <fullName evidence="3">Putative TIM-barrel fold metal-dependent hydrolase</fullName>
    </submittedName>
</protein>
<organism evidence="3 4">
    <name type="scientific">Kribbella caucasensis</name>
    <dbReference type="NCBI Taxonomy" id="2512215"/>
    <lineage>
        <taxon>Bacteria</taxon>
        <taxon>Bacillati</taxon>
        <taxon>Actinomycetota</taxon>
        <taxon>Actinomycetes</taxon>
        <taxon>Propionibacteriales</taxon>
        <taxon>Kribbellaceae</taxon>
        <taxon>Kribbella</taxon>
    </lineage>
</organism>
<gene>
    <name evidence="3" type="ORF">EV643_111256</name>
</gene>
<evidence type="ECO:0000256" key="1">
    <source>
        <dbReference type="ARBA" id="ARBA00023239"/>
    </source>
</evidence>
<keyword evidence="1" id="KW-0456">Lyase</keyword>
<dbReference type="InterPro" id="IPR032465">
    <property type="entry name" value="ACMSD"/>
</dbReference>